<evidence type="ECO:0000256" key="1">
    <source>
        <dbReference type="SAM" id="Phobius"/>
    </source>
</evidence>
<feature type="transmembrane region" description="Helical" evidence="1">
    <location>
        <begin position="48"/>
        <end position="66"/>
    </location>
</feature>
<proteinExistence type="predicted"/>
<keyword evidence="1" id="KW-1133">Transmembrane helix</keyword>
<keyword evidence="1" id="KW-0472">Membrane</keyword>
<feature type="transmembrane region" description="Helical" evidence="1">
    <location>
        <begin position="20"/>
        <end position="36"/>
    </location>
</feature>
<sequence length="194" mass="23111">MKSRKRRQGQSKIGKKSKSYEVLRFAIALVLFWIYIVTEEKTIGYPNYLFNSLFWIILVVIVVRNLQITINDFKDLRDKIDKAIFTFLYIFKILIISFFLSGIVLIPFNLYNRYYSKRNAIELIKCEITGLSDYSKNSCFYYSYKGEVSIIYAHRKIMSDIYINKSYQDYLFVAKARKGLLDTYLIESWDIVHK</sequence>
<dbReference type="EMBL" id="JAJJMN010000001">
    <property type="protein sequence ID" value="MCC9017454.1"/>
    <property type="molecule type" value="Genomic_DNA"/>
</dbReference>
<keyword evidence="3" id="KW-1185">Reference proteome</keyword>
<organism evidence="2 3">
    <name type="scientific">Flavobacterium lipolyticum</name>
    <dbReference type="NCBI Taxonomy" id="2893754"/>
    <lineage>
        <taxon>Bacteria</taxon>
        <taxon>Pseudomonadati</taxon>
        <taxon>Bacteroidota</taxon>
        <taxon>Flavobacteriia</taxon>
        <taxon>Flavobacteriales</taxon>
        <taxon>Flavobacteriaceae</taxon>
        <taxon>Flavobacterium</taxon>
    </lineage>
</organism>
<accession>A0ABS8LY33</accession>
<comment type="caution">
    <text evidence="2">The sequence shown here is derived from an EMBL/GenBank/DDBJ whole genome shotgun (WGS) entry which is preliminary data.</text>
</comment>
<reference evidence="2" key="1">
    <citation type="submission" date="2021-11" db="EMBL/GenBank/DDBJ databases">
        <title>Description of novel Flavobacterium species.</title>
        <authorList>
            <person name="Saticioglu I.B."/>
            <person name="Ay H."/>
            <person name="Altun S."/>
            <person name="Duman M."/>
        </authorList>
    </citation>
    <scope>NUCLEOTIDE SEQUENCE</scope>
    <source>
        <strain evidence="2">F-126</strain>
    </source>
</reference>
<protein>
    <recommendedName>
        <fullName evidence="4">Bacterial Pleckstrin homology domain-containing protein</fullName>
    </recommendedName>
</protein>
<evidence type="ECO:0000313" key="2">
    <source>
        <dbReference type="EMBL" id="MCC9017454.1"/>
    </source>
</evidence>
<feature type="transmembrane region" description="Helical" evidence="1">
    <location>
        <begin position="87"/>
        <end position="108"/>
    </location>
</feature>
<keyword evidence="1" id="KW-0812">Transmembrane</keyword>
<gene>
    <name evidence="2" type="ORF">LNQ34_06700</name>
</gene>
<dbReference type="Proteomes" id="UP001430700">
    <property type="component" value="Unassembled WGS sequence"/>
</dbReference>
<evidence type="ECO:0000313" key="3">
    <source>
        <dbReference type="Proteomes" id="UP001430700"/>
    </source>
</evidence>
<dbReference type="RefSeq" id="WP_229999022.1">
    <property type="nucleotide sequence ID" value="NZ_JAJJMN010000001.1"/>
</dbReference>
<name>A0ABS8LY33_9FLAO</name>
<evidence type="ECO:0008006" key="4">
    <source>
        <dbReference type="Google" id="ProtNLM"/>
    </source>
</evidence>